<dbReference type="RefSeq" id="WP_203980092.1">
    <property type="nucleotide sequence ID" value="NZ_BAAAKY010000017.1"/>
</dbReference>
<dbReference type="SUPFAM" id="SSF53098">
    <property type="entry name" value="Ribonuclease H-like"/>
    <property type="match status" value="1"/>
</dbReference>
<reference evidence="2" key="1">
    <citation type="submission" date="2021-01" db="EMBL/GenBank/DDBJ databases">
        <title>Whole genome shotgun sequence of Planotetraspora silvatica NBRC 100141.</title>
        <authorList>
            <person name="Komaki H."/>
            <person name="Tamura T."/>
        </authorList>
    </citation>
    <scope>NUCLEOTIDE SEQUENCE</scope>
    <source>
        <strain evidence="2">NBRC 100141</strain>
    </source>
</reference>
<dbReference type="PROSITE" id="PS50994">
    <property type="entry name" value="INTEGRASE"/>
    <property type="match status" value="1"/>
</dbReference>
<dbReference type="GO" id="GO:0003676">
    <property type="term" value="F:nucleic acid binding"/>
    <property type="evidence" value="ECO:0007669"/>
    <property type="project" value="InterPro"/>
</dbReference>
<evidence type="ECO:0000313" key="2">
    <source>
        <dbReference type="EMBL" id="GII50596.1"/>
    </source>
</evidence>
<feature type="domain" description="Integrase catalytic" evidence="1">
    <location>
        <begin position="11"/>
        <end position="185"/>
    </location>
</feature>
<dbReference type="Gene3D" id="3.30.420.10">
    <property type="entry name" value="Ribonuclease H-like superfamily/Ribonuclease H"/>
    <property type="match status" value="1"/>
</dbReference>
<dbReference type="AlphaFoldDB" id="A0A8J3UW55"/>
<dbReference type="Pfam" id="PF13683">
    <property type="entry name" value="rve_3"/>
    <property type="match status" value="1"/>
</dbReference>
<dbReference type="GO" id="GO:0015074">
    <property type="term" value="P:DNA integration"/>
    <property type="evidence" value="ECO:0007669"/>
    <property type="project" value="InterPro"/>
</dbReference>
<accession>A0A8J3UW55</accession>
<evidence type="ECO:0000313" key="3">
    <source>
        <dbReference type="Proteomes" id="UP000644610"/>
    </source>
</evidence>
<gene>
    <name evidence="2" type="ORF">Psi02_70200</name>
</gene>
<keyword evidence="3" id="KW-1185">Reference proteome</keyword>
<dbReference type="EMBL" id="BOOQ01000054">
    <property type="protein sequence ID" value="GII50596.1"/>
    <property type="molecule type" value="Genomic_DNA"/>
</dbReference>
<proteinExistence type="predicted"/>
<name>A0A8J3UW55_9ACTN</name>
<protein>
    <submittedName>
        <fullName evidence="2">Integrase</fullName>
    </submittedName>
</protein>
<dbReference type="Proteomes" id="UP000644610">
    <property type="component" value="Unassembled WGS sequence"/>
</dbReference>
<sequence length="211" mass="23973">MKKAGIDSAPRRHGPTWGEFLSAQAHRIISCDFLHVDTVLLQRLYVLVFMEHRTRRLHVAGVTATPTGPWVAQQARNLAIDLGARMDTLRFVIRDRDAKYTQAFDAVFHAEDVRVILAPPRAPRANAICERLVGTLRRELLDRILILGTGHLRRVLAEYAVHYNAHRPHQALNQRHPDSDPTKPTPIVDLTDRRIKRRPVLGGLINEYEAA</sequence>
<evidence type="ECO:0000259" key="1">
    <source>
        <dbReference type="PROSITE" id="PS50994"/>
    </source>
</evidence>
<dbReference type="InterPro" id="IPR036397">
    <property type="entry name" value="RNaseH_sf"/>
</dbReference>
<dbReference type="InterPro" id="IPR001584">
    <property type="entry name" value="Integrase_cat-core"/>
</dbReference>
<comment type="caution">
    <text evidence="2">The sequence shown here is derived from an EMBL/GenBank/DDBJ whole genome shotgun (WGS) entry which is preliminary data.</text>
</comment>
<organism evidence="2 3">
    <name type="scientific">Planotetraspora silvatica</name>
    <dbReference type="NCBI Taxonomy" id="234614"/>
    <lineage>
        <taxon>Bacteria</taxon>
        <taxon>Bacillati</taxon>
        <taxon>Actinomycetota</taxon>
        <taxon>Actinomycetes</taxon>
        <taxon>Streptosporangiales</taxon>
        <taxon>Streptosporangiaceae</taxon>
        <taxon>Planotetraspora</taxon>
    </lineage>
</organism>
<dbReference type="InterPro" id="IPR012337">
    <property type="entry name" value="RNaseH-like_sf"/>
</dbReference>